<dbReference type="OrthoDB" id="1681403at2"/>
<dbReference type="RefSeq" id="WP_135347081.1">
    <property type="nucleotide sequence ID" value="NZ_SRJD01000001.1"/>
</dbReference>
<keyword evidence="1" id="KW-0812">Transmembrane</keyword>
<dbReference type="EMBL" id="SRJD01000001">
    <property type="protein sequence ID" value="TGB00436.1"/>
    <property type="molecule type" value="Genomic_DNA"/>
</dbReference>
<reference evidence="2 3" key="1">
    <citation type="journal article" date="2015" name="Int. J. Syst. Evol. Microbiol.">
        <title>Sporolactobacillus shoreae sp. nov. and Sporolactobacillus spathodeae sp. nov., two spore-forming lactic acid bacteria isolated from tree barks in Thailand.</title>
        <authorList>
            <person name="Thamacharoensuk T."/>
            <person name="Kitahara M."/>
            <person name="Ohkuma M."/>
            <person name="Thongchul N."/>
            <person name="Tanasupawat S."/>
        </authorList>
    </citation>
    <scope>NUCLEOTIDE SEQUENCE [LARGE SCALE GENOMIC DNA]</scope>
    <source>
        <strain evidence="2 3">BK92</strain>
    </source>
</reference>
<comment type="caution">
    <text evidence="2">The sequence shown here is derived from an EMBL/GenBank/DDBJ whole genome shotgun (WGS) entry which is preliminary data.</text>
</comment>
<keyword evidence="3" id="KW-1185">Reference proteome</keyword>
<feature type="transmembrane region" description="Helical" evidence="1">
    <location>
        <begin position="48"/>
        <end position="71"/>
    </location>
</feature>
<accession>A0A4Z0GVX0</accession>
<sequence>MERRNQAVLSCFGTSQITYRRPTTVAWWSAAFPGFGHMLLNMHLKGNILFLFEIVINVNSQLNLATVYTFSGQFEMARNVLNTRWIIIYIPFYIFCIWDSYRSTIDVNKLFLLTEPLPVHMPVYVMKNFELCYLDKRIPYAASIWSLFLPGLGQLYNRRTLTAFSLLVWTLVITFYSRDLESLQLLFEGDFIHSTEKVDMEWLLFIPSLALGAAFDAYVTTIEYNRLFEREQRDFIHEKWQSNDFKPSFLKNGE</sequence>
<evidence type="ECO:0000313" key="3">
    <source>
        <dbReference type="Proteomes" id="UP000298347"/>
    </source>
</evidence>
<feature type="transmembrane region" description="Helical" evidence="1">
    <location>
        <begin position="83"/>
        <end position="101"/>
    </location>
</feature>
<protein>
    <submittedName>
        <fullName evidence="2">Uncharacterized protein</fullName>
    </submittedName>
</protein>
<evidence type="ECO:0000313" key="2">
    <source>
        <dbReference type="EMBL" id="TGB00436.1"/>
    </source>
</evidence>
<proteinExistence type="predicted"/>
<keyword evidence="1" id="KW-0472">Membrane</keyword>
<dbReference type="AlphaFoldDB" id="A0A4Z0GVX0"/>
<dbReference type="Proteomes" id="UP000298347">
    <property type="component" value="Unassembled WGS sequence"/>
</dbReference>
<evidence type="ECO:0000256" key="1">
    <source>
        <dbReference type="SAM" id="Phobius"/>
    </source>
</evidence>
<organism evidence="2 3">
    <name type="scientific">Sporolactobacillus shoreae</name>
    <dbReference type="NCBI Taxonomy" id="1465501"/>
    <lineage>
        <taxon>Bacteria</taxon>
        <taxon>Bacillati</taxon>
        <taxon>Bacillota</taxon>
        <taxon>Bacilli</taxon>
        <taxon>Bacillales</taxon>
        <taxon>Sporolactobacillaceae</taxon>
        <taxon>Sporolactobacillus</taxon>
    </lineage>
</organism>
<feature type="transmembrane region" description="Helical" evidence="1">
    <location>
        <begin position="202"/>
        <end position="220"/>
    </location>
</feature>
<gene>
    <name evidence="2" type="ORF">E4665_01800</name>
</gene>
<name>A0A4Z0GVX0_9BACL</name>
<keyword evidence="1" id="KW-1133">Transmembrane helix</keyword>
<feature type="transmembrane region" description="Helical" evidence="1">
    <location>
        <begin position="160"/>
        <end position="177"/>
    </location>
</feature>